<proteinExistence type="predicted"/>
<feature type="region of interest" description="Disordered" evidence="1">
    <location>
        <begin position="26"/>
        <end position="84"/>
    </location>
</feature>
<dbReference type="EMBL" id="QKKF02016963">
    <property type="protein sequence ID" value="RZF41185.1"/>
    <property type="molecule type" value="Genomic_DNA"/>
</dbReference>
<comment type="caution">
    <text evidence="2">The sequence shown here is derived from an EMBL/GenBank/DDBJ whole genome shotgun (WGS) entry which is preliminary data.</text>
</comment>
<dbReference type="InParanoid" id="A0A482X5L7"/>
<dbReference type="AlphaFoldDB" id="A0A482X5L7"/>
<dbReference type="Proteomes" id="UP000291343">
    <property type="component" value="Unassembled WGS sequence"/>
</dbReference>
<feature type="compositionally biased region" description="Gly residues" evidence="1">
    <location>
        <begin position="63"/>
        <end position="78"/>
    </location>
</feature>
<evidence type="ECO:0000256" key="1">
    <source>
        <dbReference type="SAM" id="MobiDB-lite"/>
    </source>
</evidence>
<evidence type="ECO:0000313" key="2">
    <source>
        <dbReference type="EMBL" id="RZF41185.1"/>
    </source>
</evidence>
<protein>
    <submittedName>
        <fullName evidence="2">Uncharacterized protein</fullName>
    </submittedName>
</protein>
<organism evidence="2 3">
    <name type="scientific">Laodelphax striatellus</name>
    <name type="common">Small brown planthopper</name>
    <name type="synonym">Delphax striatella</name>
    <dbReference type="NCBI Taxonomy" id="195883"/>
    <lineage>
        <taxon>Eukaryota</taxon>
        <taxon>Metazoa</taxon>
        <taxon>Ecdysozoa</taxon>
        <taxon>Arthropoda</taxon>
        <taxon>Hexapoda</taxon>
        <taxon>Insecta</taxon>
        <taxon>Pterygota</taxon>
        <taxon>Neoptera</taxon>
        <taxon>Paraneoptera</taxon>
        <taxon>Hemiptera</taxon>
        <taxon>Auchenorrhyncha</taxon>
        <taxon>Fulgoroidea</taxon>
        <taxon>Delphacidae</taxon>
        <taxon>Criomorphinae</taxon>
        <taxon>Laodelphax</taxon>
    </lineage>
</organism>
<sequence length="189" mass="20402">KVEPFLDTDIDYFVTDRPTLSSKCNLVNPVQQPTTPSPFVAGGPSPSPSPGLLTAGSVPSPSPGGGGGNVGLRAGQGGSSSHHHVTRSRAEAMLDCVRAPLLANDVTALNNSHTTVDPIENARAHNVPVYQVQQFVRWVEKLVERTRAGGSGGAARRVKVLNKEFLKLECARRRPEFRELKAWPTLRYE</sequence>
<name>A0A482X5L7_LAOST</name>
<reference evidence="2 3" key="1">
    <citation type="journal article" date="2017" name="Gigascience">
        <title>Genome sequence of the small brown planthopper, Laodelphax striatellus.</title>
        <authorList>
            <person name="Zhu J."/>
            <person name="Jiang F."/>
            <person name="Wang X."/>
            <person name="Yang P."/>
            <person name="Bao Y."/>
            <person name="Zhao W."/>
            <person name="Wang W."/>
            <person name="Lu H."/>
            <person name="Wang Q."/>
            <person name="Cui N."/>
            <person name="Li J."/>
            <person name="Chen X."/>
            <person name="Luo L."/>
            <person name="Yu J."/>
            <person name="Kang L."/>
            <person name="Cui F."/>
        </authorList>
    </citation>
    <scope>NUCLEOTIDE SEQUENCE [LARGE SCALE GENOMIC DNA]</scope>
    <source>
        <strain evidence="2">Lst14</strain>
    </source>
</reference>
<gene>
    <name evidence="2" type="ORF">LSTR_LSTR016772</name>
</gene>
<dbReference type="OrthoDB" id="6645373at2759"/>
<feature type="compositionally biased region" description="Low complexity" evidence="1">
    <location>
        <begin position="50"/>
        <end position="59"/>
    </location>
</feature>
<feature type="non-terminal residue" evidence="2">
    <location>
        <position position="189"/>
    </location>
</feature>
<feature type="non-terminal residue" evidence="2">
    <location>
        <position position="1"/>
    </location>
</feature>
<evidence type="ECO:0000313" key="3">
    <source>
        <dbReference type="Proteomes" id="UP000291343"/>
    </source>
</evidence>
<keyword evidence="3" id="KW-1185">Reference proteome</keyword>
<accession>A0A482X5L7</accession>